<reference evidence="1" key="1">
    <citation type="submission" date="2020-05" db="EMBL/GenBank/DDBJ databases">
        <authorList>
            <person name="Chiriac C."/>
            <person name="Salcher M."/>
            <person name="Ghai R."/>
            <person name="Kavagutti S V."/>
        </authorList>
    </citation>
    <scope>NUCLEOTIDE SEQUENCE</scope>
</reference>
<gene>
    <name evidence="1" type="ORF">UFOVP1604_169</name>
</gene>
<name>A0A6J5SVQ8_9CAUD</name>
<evidence type="ECO:0000313" key="1">
    <source>
        <dbReference type="EMBL" id="CAB4219086.1"/>
    </source>
</evidence>
<accession>A0A6J5SVQ8</accession>
<proteinExistence type="predicted"/>
<organism evidence="1">
    <name type="scientific">uncultured Caudovirales phage</name>
    <dbReference type="NCBI Taxonomy" id="2100421"/>
    <lineage>
        <taxon>Viruses</taxon>
        <taxon>Duplodnaviria</taxon>
        <taxon>Heunggongvirae</taxon>
        <taxon>Uroviricota</taxon>
        <taxon>Caudoviricetes</taxon>
        <taxon>Peduoviridae</taxon>
        <taxon>Maltschvirus</taxon>
        <taxon>Maltschvirus maltsch</taxon>
    </lineage>
</organism>
<protein>
    <submittedName>
        <fullName evidence="1">Uncharacterized protein</fullName>
    </submittedName>
</protein>
<sequence length="133" mass="15012">MKEASTSDLSFIRFCIAELEIQTGPNIRIGDDHAKAQEHRAMGYYSPADNYIWVLRGQRVPADWYRTLAHELVHWRQRELGQGLDGADGSQIENEANSKAAVLLREWGRRDAGIYVIPIEAQPVDPQVEPATP</sequence>
<dbReference type="EMBL" id="LR797474">
    <property type="protein sequence ID" value="CAB4219086.1"/>
    <property type="molecule type" value="Genomic_DNA"/>
</dbReference>